<evidence type="ECO:0000313" key="2">
    <source>
        <dbReference type="EMBL" id="KAE8022863.1"/>
    </source>
</evidence>
<organism evidence="2 3">
    <name type="scientific">Carpinus fangiana</name>
    <dbReference type="NCBI Taxonomy" id="176857"/>
    <lineage>
        <taxon>Eukaryota</taxon>
        <taxon>Viridiplantae</taxon>
        <taxon>Streptophyta</taxon>
        <taxon>Embryophyta</taxon>
        <taxon>Tracheophyta</taxon>
        <taxon>Spermatophyta</taxon>
        <taxon>Magnoliopsida</taxon>
        <taxon>eudicotyledons</taxon>
        <taxon>Gunneridae</taxon>
        <taxon>Pentapetalae</taxon>
        <taxon>rosids</taxon>
        <taxon>fabids</taxon>
        <taxon>Fagales</taxon>
        <taxon>Betulaceae</taxon>
        <taxon>Carpinus</taxon>
    </lineage>
</organism>
<feature type="region of interest" description="Disordered" evidence="1">
    <location>
        <begin position="1"/>
        <end position="59"/>
    </location>
</feature>
<evidence type="ECO:0000256" key="1">
    <source>
        <dbReference type="SAM" id="MobiDB-lite"/>
    </source>
</evidence>
<keyword evidence="3" id="KW-1185">Reference proteome</keyword>
<accession>A0A5N6QZ94</accession>
<feature type="compositionally biased region" description="Polar residues" evidence="1">
    <location>
        <begin position="29"/>
        <end position="41"/>
    </location>
</feature>
<dbReference type="AlphaFoldDB" id="A0A5N6QZ94"/>
<name>A0A5N6QZ94_9ROSI</name>
<protein>
    <submittedName>
        <fullName evidence="2">Uncharacterized protein</fullName>
    </submittedName>
</protein>
<dbReference type="EMBL" id="CM017323">
    <property type="protein sequence ID" value="KAE8022863.1"/>
    <property type="molecule type" value="Genomic_DNA"/>
</dbReference>
<dbReference type="Proteomes" id="UP000327013">
    <property type="component" value="Chromosome 3"/>
</dbReference>
<reference evidence="2 3" key="1">
    <citation type="submission" date="2019-06" db="EMBL/GenBank/DDBJ databases">
        <title>A chromosomal-level reference genome of Carpinus fangiana (Coryloideae, Betulaceae).</title>
        <authorList>
            <person name="Yang X."/>
            <person name="Wang Z."/>
            <person name="Zhang L."/>
            <person name="Hao G."/>
            <person name="Liu J."/>
            <person name="Yang Y."/>
        </authorList>
    </citation>
    <scope>NUCLEOTIDE SEQUENCE [LARGE SCALE GENOMIC DNA]</scope>
    <source>
        <strain evidence="2">Cfa_2016G</strain>
        <tissue evidence="2">Leaf</tissue>
    </source>
</reference>
<feature type="compositionally biased region" description="Basic and acidic residues" evidence="1">
    <location>
        <begin position="1"/>
        <end position="28"/>
    </location>
</feature>
<gene>
    <name evidence="2" type="ORF">FH972_008625</name>
</gene>
<evidence type="ECO:0000313" key="3">
    <source>
        <dbReference type="Proteomes" id="UP000327013"/>
    </source>
</evidence>
<proteinExistence type="predicted"/>
<sequence>MSDMEKRMKRSFSEEPSKTRRASEEKGTNGDQLQLAVSLNRDNLGKRKMRDFNGGGRMW</sequence>